<evidence type="ECO:0000256" key="3">
    <source>
        <dbReference type="ARBA" id="ARBA00022449"/>
    </source>
</evidence>
<evidence type="ECO:0000256" key="5">
    <source>
        <dbReference type="ARBA" id="ARBA00022692"/>
    </source>
</evidence>
<feature type="transmembrane region" description="Helical" evidence="10">
    <location>
        <begin position="182"/>
        <end position="203"/>
    </location>
</feature>
<evidence type="ECO:0000256" key="7">
    <source>
        <dbReference type="ARBA" id="ARBA00023136"/>
    </source>
</evidence>
<organism evidence="12 13">
    <name type="scientific">Streptomyces sviceus (strain ATCC 29083 / DSM 924 / JCM 4929 / NBRC 13980 / NCIMB 11184 / NRRL 5439 / UC 5370)</name>
    <dbReference type="NCBI Taxonomy" id="463191"/>
    <lineage>
        <taxon>Bacteria</taxon>
        <taxon>Bacillati</taxon>
        <taxon>Actinomycetota</taxon>
        <taxon>Actinomycetes</taxon>
        <taxon>Kitasatosporales</taxon>
        <taxon>Streptomycetaceae</taxon>
        <taxon>Streptomyces</taxon>
    </lineage>
</organism>
<dbReference type="eggNOG" id="COG1757">
    <property type="taxonomic scope" value="Bacteria"/>
</dbReference>
<keyword evidence="4" id="KW-1003">Cell membrane</keyword>
<evidence type="ECO:0000313" key="12">
    <source>
        <dbReference type="EMBL" id="EDY56583.1"/>
    </source>
</evidence>
<keyword evidence="6 10" id="KW-1133">Transmembrane helix</keyword>
<dbReference type="InterPro" id="IPR018461">
    <property type="entry name" value="Na/H_Antiport_NhaC-like_C"/>
</dbReference>
<sequence length="360" mass="37466">MGTGHRRRRLEELRDSAPSPALDQPRLGDDQGKRHIERIRVAAIELNRSGGAYVAVAFLVVCVIAMAAGSSIGTMFTVFPILYPAGVAVGAQPVLLAGALLSGALFGDNLAPISDTTVISASSQRYRRRNGLAEVGGVVRARAPYSLSAALLAAVLLYLAGMRADNMFLGSTHAAAAAAGDVSPRGLVMLVPVPVPVLVLLIVAFVKRDLFLTALVGLVTGTLVALAAGLMSVKDVLSVTDGKPTGFLVSGVSGMLPLILLAVVIFAMIGVLESAGVFDDIVALMTRSLFGQFADRIGADVGLHPYRRANIMDCFTLGLGVIFPVANSFLLIASTLTQSYPGIPSVSAPSIFTTAFYRSA</sequence>
<name>B5HUS8_STRX2</name>
<keyword evidence="7 10" id="KW-0472">Membrane</keyword>
<feature type="transmembrane region" description="Helical" evidence="10">
    <location>
        <begin position="314"/>
        <end position="336"/>
    </location>
</feature>
<feature type="transmembrane region" description="Helical" evidence="10">
    <location>
        <begin position="245"/>
        <end position="272"/>
    </location>
</feature>
<feature type="transmembrane region" description="Helical" evidence="10">
    <location>
        <begin position="81"/>
        <end position="106"/>
    </location>
</feature>
<keyword evidence="5 10" id="KW-0812">Transmembrane</keyword>
<dbReference type="AlphaFoldDB" id="B5HUS8"/>
<evidence type="ECO:0000256" key="4">
    <source>
        <dbReference type="ARBA" id="ARBA00022475"/>
    </source>
</evidence>
<evidence type="ECO:0000313" key="13">
    <source>
        <dbReference type="Proteomes" id="UP000002785"/>
    </source>
</evidence>
<keyword evidence="3" id="KW-0050">Antiport</keyword>
<dbReference type="InterPro" id="IPR052180">
    <property type="entry name" value="NhaC_Na-H+_Antiporter"/>
</dbReference>
<evidence type="ECO:0000256" key="9">
    <source>
        <dbReference type="SAM" id="MobiDB-lite"/>
    </source>
</evidence>
<evidence type="ECO:0000256" key="1">
    <source>
        <dbReference type="ARBA" id="ARBA00004651"/>
    </source>
</evidence>
<dbReference type="PANTHER" id="PTHR33451:SF5">
    <property type="entry name" value="NA+_H+ ANTIPORTER"/>
    <property type="match status" value="1"/>
</dbReference>
<evidence type="ECO:0000256" key="8">
    <source>
        <dbReference type="ARBA" id="ARBA00038435"/>
    </source>
</evidence>
<accession>B5HUS8</accession>
<keyword evidence="13" id="KW-1185">Reference proteome</keyword>
<feature type="domain" description="Na+/H+ antiporter NhaC-like C-terminal" evidence="11">
    <location>
        <begin position="39"/>
        <end position="122"/>
    </location>
</feature>
<evidence type="ECO:0000256" key="6">
    <source>
        <dbReference type="ARBA" id="ARBA00022989"/>
    </source>
</evidence>
<dbReference type="GO" id="GO:0005886">
    <property type="term" value="C:plasma membrane"/>
    <property type="evidence" value="ECO:0007669"/>
    <property type="project" value="UniProtKB-SubCell"/>
</dbReference>
<feature type="region of interest" description="Disordered" evidence="9">
    <location>
        <begin position="1"/>
        <end position="29"/>
    </location>
</feature>
<comment type="subcellular location">
    <subcellularLocation>
        <location evidence="1">Cell membrane</location>
        <topology evidence="1">Multi-pass membrane protein</topology>
    </subcellularLocation>
</comment>
<dbReference type="Proteomes" id="UP000002785">
    <property type="component" value="Chromosome"/>
</dbReference>
<evidence type="ECO:0000259" key="11">
    <source>
        <dbReference type="Pfam" id="PF03553"/>
    </source>
</evidence>
<keyword evidence="2" id="KW-0813">Transport</keyword>
<dbReference type="EMBL" id="CM000951">
    <property type="protein sequence ID" value="EDY56583.1"/>
    <property type="molecule type" value="Genomic_DNA"/>
</dbReference>
<evidence type="ECO:0000256" key="10">
    <source>
        <dbReference type="SAM" id="Phobius"/>
    </source>
</evidence>
<protein>
    <submittedName>
        <fullName evidence="12">Na+/H+ antiporter</fullName>
    </submittedName>
</protein>
<feature type="transmembrane region" description="Helical" evidence="10">
    <location>
        <begin position="50"/>
        <end position="69"/>
    </location>
</feature>
<reference evidence="12" key="1">
    <citation type="submission" date="2009-10" db="EMBL/GenBank/DDBJ databases">
        <title>The genome sequence of Streptomyces sviceus strain ATCC 29083.</title>
        <authorList>
            <consortium name="The Broad Institute Genome Sequencing Platform"/>
            <consortium name="Broad Institute Microbial Sequencing Center"/>
            <person name="Fischbach M."/>
            <person name="Godfrey P."/>
            <person name="Ward D."/>
            <person name="Young S."/>
            <person name="Zeng Q."/>
            <person name="Koehrsen M."/>
            <person name="Alvarado L."/>
            <person name="Berlin A.M."/>
            <person name="Bochicchio J."/>
            <person name="Borenstein D."/>
            <person name="Chapman S.B."/>
            <person name="Chen Z."/>
            <person name="Engels R."/>
            <person name="Freedman E."/>
            <person name="Gellesch M."/>
            <person name="Goldberg J."/>
            <person name="Griggs A."/>
            <person name="Gujja S."/>
            <person name="Heilman E.R."/>
            <person name="Heiman D.I."/>
            <person name="Hepburn T.A."/>
            <person name="Howarth C."/>
            <person name="Jen D."/>
            <person name="Larson L."/>
            <person name="Lewis B."/>
            <person name="Mehta T."/>
            <person name="Park D."/>
            <person name="Pearson M."/>
            <person name="Richards J."/>
            <person name="Roberts A."/>
            <person name="Saif S."/>
            <person name="Shea T.D."/>
            <person name="Shenoy N."/>
            <person name="Sisk P."/>
            <person name="Stolte C."/>
            <person name="Sykes S.N."/>
            <person name="Thomson T."/>
            <person name="Walk T."/>
            <person name="White J."/>
            <person name="Yandava C."/>
            <person name="Straight P."/>
            <person name="Clardy J."/>
            <person name="Hung D."/>
            <person name="Kolter R."/>
            <person name="Mekalanos J."/>
            <person name="Walker S."/>
            <person name="Walsh C.T."/>
            <person name="Wieland-Brown L.C."/>
            <person name="Haas B."/>
            <person name="Nusbaum C."/>
            <person name="Birren B."/>
        </authorList>
    </citation>
    <scope>NUCLEOTIDE SEQUENCE [LARGE SCALE GENOMIC DNA]</scope>
    <source>
        <strain evidence="12">ATCC 29083</strain>
    </source>
</reference>
<feature type="transmembrane region" description="Helical" evidence="10">
    <location>
        <begin position="210"/>
        <end position="233"/>
    </location>
</feature>
<feature type="transmembrane region" description="Helical" evidence="10">
    <location>
        <begin position="145"/>
        <end position="162"/>
    </location>
</feature>
<comment type="similarity">
    <text evidence="8">Belongs to the NhaC Na(+)/H(+) (TC 2.A.35) antiporter family.</text>
</comment>
<proteinExistence type="inferred from homology"/>
<dbReference type="GO" id="GO:0015297">
    <property type="term" value="F:antiporter activity"/>
    <property type="evidence" value="ECO:0007669"/>
    <property type="project" value="UniProtKB-KW"/>
</dbReference>
<evidence type="ECO:0000256" key="2">
    <source>
        <dbReference type="ARBA" id="ARBA00022448"/>
    </source>
</evidence>
<gene>
    <name evidence="12" type="ORF">SSEG_03163</name>
</gene>
<dbReference type="PANTHER" id="PTHR33451">
    <property type="entry name" value="MALATE-2H(+)/NA(+)-LACTATE ANTIPORTER"/>
    <property type="match status" value="1"/>
</dbReference>
<dbReference type="HOGENOM" id="CLU_769298_0_0_11"/>
<dbReference type="Pfam" id="PF03553">
    <property type="entry name" value="Na_H_antiporter"/>
    <property type="match status" value="1"/>
</dbReference>